<dbReference type="SUPFAM" id="SSF81383">
    <property type="entry name" value="F-box domain"/>
    <property type="match status" value="1"/>
</dbReference>
<accession>A0A821CD32</accession>
<comment type="caution">
    <text evidence="2">The sequence shown here is derived from an EMBL/GenBank/DDBJ whole genome shotgun (WGS) entry which is preliminary data.</text>
</comment>
<gene>
    <name evidence="2" type="ORF">TSG867_LOCUS28071</name>
</gene>
<dbReference type="AlphaFoldDB" id="A0A821CD32"/>
<evidence type="ECO:0000313" key="2">
    <source>
        <dbReference type="EMBL" id="CAF4605010.1"/>
    </source>
</evidence>
<dbReference type="EMBL" id="CAJOBQ010003400">
    <property type="protein sequence ID" value="CAF4605010.1"/>
    <property type="molecule type" value="Genomic_DNA"/>
</dbReference>
<dbReference type="InterPro" id="IPR001810">
    <property type="entry name" value="F-box_dom"/>
</dbReference>
<proteinExistence type="predicted"/>
<evidence type="ECO:0000313" key="3">
    <source>
        <dbReference type="Proteomes" id="UP000663862"/>
    </source>
</evidence>
<feature type="domain" description="F-box" evidence="1">
    <location>
        <begin position="5"/>
        <end position="58"/>
    </location>
</feature>
<evidence type="ECO:0000259" key="1">
    <source>
        <dbReference type="PROSITE" id="PS50181"/>
    </source>
</evidence>
<dbReference type="PROSITE" id="PS50181">
    <property type="entry name" value="FBOX"/>
    <property type="match status" value="1"/>
</dbReference>
<dbReference type="InterPro" id="IPR036047">
    <property type="entry name" value="F-box-like_dom_sf"/>
</dbReference>
<dbReference type="Proteomes" id="UP000663862">
    <property type="component" value="Unassembled WGS sequence"/>
</dbReference>
<reference evidence="2" key="1">
    <citation type="submission" date="2021-02" db="EMBL/GenBank/DDBJ databases">
        <authorList>
            <person name="Nowell W R."/>
        </authorList>
    </citation>
    <scope>NUCLEOTIDE SEQUENCE</scope>
</reference>
<name>A0A821CD32_9BILA</name>
<dbReference type="Pfam" id="PF00646">
    <property type="entry name" value="F-box"/>
    <property type="match status" value="1"/>
</dbReference>
<protein>
    <recommendedName>
        <fullName evidence="1">F-box domain-containing protein</fullName>
    </recommendedName>
</protein>
<sequence length="231" mass="27199">MEYSSVQFNDLPDEIIFIIFKKLNKLDVLYSFINVNTRFNNIVHDPTFTSGLTLFNYLSYDYIYPLSDLILERFCLQILPKIARQIKWLDLEPLSMKRIFLSANYPNLFRLGIYYIEKQAALNLFTDKTSVMHRLKNDILSFTINTINTQQGASINLDTLVFTHIFNMFTNLQYFNFDPFFLCYQRISFGSSPPTVFSSTLLELHVKVMYIQDCLYLLDGRFINFGHSMLI</sequence>
<organism evidence="2 3">
    <name type="scientific">Rotaria socialis</name>
    <dbReference type="NCBI Taxonomy" id="392032"/>
    <lineage>
        <taxon>Eukaryota</taxon>
        <taxon>Metazoa</taxon>
        <taxon>Spiralia</taxon>
        <taxon>Gnathifera</taxon>
        <taxon>Rotifera</taxon>
        <taxon>Eurotatoria</taxon>
        <taxon>Bdelloidea</taxon>
        <taxon>Philodinida</taxon>
        <taxon>Philodinidae</taxon>
        <taxon>Rotaria</taxon>
    </lineage>
</organism>